<dbReference type="PANTHER" id="PTHR46400">
    <property type="entry name" value="RING/U-BOX SUPERFAMILY PROTEIN"/>
    <property type="match status" value="1"/>
</dbReference>
<gene>
    <name evidence="2" type="ORF">Tco_0725273</name>
</gene>
<sequence>MEYKRRECHITLHCKHIYHVGCGGQWLSINKACPIATHPNAMKNSVTGEHTCMLLKPLATGDIEVNGSDEMGLFGPYYRGAWLVLIDEFVEHIYSPILLVHEIPLDSQSATTQSSQSQAMSHKVQQHRTSTDSVVNQIRLTQPDLPSQVYPNEPGINPVAGAYVMQGMFKL</sequence>
<dbReference type="InterPro" id="IPR013083">
    <property type="entry name" value="Znf_RING/FYVE/PHD"/>
</dbReference>
<dbReference type="Gene3D" id="3.30.40.10">
    <property type="entry name" value="Zinc/RING finger domain, C3HC4 (zinc finger)"/>
    <property type="match status" value="1"/>
</dbReference>
<protein>
    <submittedName>
        <fullName evidence="2">E3 ubiquitin ligase BIG BROTHER-like protein</fullName>
    </submittedName>
</protein>
<feature type="region of interest" description="Disordered" evidence="1">
    <location>
        <begin position="111"/>
        <end position="132"/>
    </location>
</feature>
<reference evidence="2" key="2">
    <citation type="submission" date="2022-01" db="EMBL/GenBank/DDBJ databases">
        <authorList>
            <person name="Yamashiro T."/>
            <person name="Shiraishi A."/>
            <person name="Satake H."/>
            <person name="Nakayama K."/>
        </authorList>
    </citation>
    <scope>NUCLEOTIDE SEQUENCE</scope>
</reference>
<accession>A0ABQ4YDA4</accession>
<dbReference type="EMBL" id="BQNB010010300">
    <property type="protein sequence ID" value="GJS75392.1"/>
    <property type="molecule type" value="Genomic_DNA"/>
</dbReference>
<dbReference type="PANTHER" id="PTHR46400:SF5">
    <property type="entry name" value="RING-TYPE DOMAIN-CONTAINING PROTEIN"/>
    <property type="match status" value="1"/>
</dbReference>
<evidence type="ECO:0000256" key="1">
    <source>
        <dbReference type="SAM" id="MobiDB-lite"/>
    </source>
</evidence>
<organism evidence="2 3">
    <name type="scientific">Tanacetum coccineum</name>
    <dbReference type="NCBI Taxonomy" id="301880"/>
    <lineage>
        <taxon>Eukaryota</taxon>
        <taxon>Viridiplantae</taxon>
        <taxon>Streptophyta</taxon>
        <taxon>Embryophyta</taxon>
        <taxon>Tracheophyta</taxon>
        <taxon>Spermatophyta</taxon>
        <taxon>Magnoliopsida</taxon>
        <taxon>eudicotyledons</taxon>
        <taxon>Gunneridae</taxon>
        <taxon>Pentapetalae</taxon>
        <taxon>asterids</taxon>
        <taxon>campanulids</taxon>
        <taxon>Asterales</taxon>
        <taxon>Asteraceae</taxon>
        <taxon>Asteroideae</taxon>
        <taxon>Anthemideae</taxon>
        <taxon>Anthemidinae</taxon>
        <taxon>Tanacetum</taxon>
    </lineage>
</organism>
<proteinExistence type="predicted"/>
<reference evidence="2" key="1">
    <citation type="journal article" date="2022" name="Int. J. Mol. Sci.">
        <title>Draft Genome of Tanacetum Coccineum: Genomic Comparison of Closely Related Tanacetum-Family Plants.</title>
        <authorList>
            <person name="Yamashiro T."/>
            <person name="Shiraishi A."/>
            <person name="Nakayama K."/>
            <person name="Satake H."/>
        </authorList>
    </citation>
    <scope>NUCLEOTIDE SEQUENCE</scope>
</reference>
<dbReference type="SUPFAM" id="SSF57850">
    <property type="entry name" value="RING/U-box"/>
    <property type="match status" value="1"/>
</dbReference>
<dbReference type="InterPro" id="IPR033276">
    <property type="entry name" value="BB"/>
</dbReference>
<evidence type="ECO:0000313" key="2">
    <source>
        <dbReference type="EMBL" id="GJS75392.1"/>
    </source>
</evidence>
<name>A0ABQ4YDA4_9ASTR</name>
<evidence type="ECO:0000313" key="3">
    <source>
        <dbReference type="Proteomes" id="UP001151760"/>
    </source>
</evidence>
<dbReference type="Proteomes" id="UP001151760">
    <property type="component" value="Unassembled WGS sequence"/>
</dbReference>
<keyword evidence="3" id="KW-1185">Reference proteome</keyword>
<comment type="caution">
    <text evidence="2">The sequence shown here is derived from an EMBL/GenBank/DDBJ whole genome shotgun (WGS) entry which is preliminary data.</text>
</comment>